<dbReference type="Proteomes" id="UP000774804">
    <property type="component" value="Unassembled WGS sequence"/>
</dbReference>
<gene>
    <name evidence="2" type="ORF">PC113_g7035</name>
    <name evidence="3" type="ORF">PC115_g18257</name>
    <name evidence="4" type="ORF">PC118_g18522</name>
</gene>
<dbReference type="Gene3D" id="1.10.10.60">
    <property type="entry name" value="Homeodomain-like"/>
    <property type="match status" value="1"/>
</dbReference>
<dbReference type="EMBL" id="RCMG01000150">
    <property type="protein sequence ID" value="KAG2861591.1"/>
    <property type="molecule type" value="Genomic_DNA"/>
</dbReference>
<dbReference type="Proteomes" id="UP000735874">
    <property type="component" value="Unassembled WGS sequence"/>
</dbReference>
<dbReference type="PANTHER" id="PTHR34409">
    <property type="entry name" value="SET DOMAIN-CONTAINING PROTEIN"/>
    <property type="match status" value="1"/>
</dbReference>
<dbReference type="EMBL" id="RCMI01000930">
    <property type="protein sequence ID" value="KAG2894109.1"/>
    <property type="molecule type" value="Genomic_DNA"/>
</dbReference>
<dbReference type="Proteomes" id="UP000697107">
    <property type="component" value="Unassembled WGS sequence"/>
</dbReference>
<evidence type="ECO:0000259" key="1">
    <source>
        <dbReference type="Pfam" id="PF20681"/>
    </source>
</evidence>
<dbReference type="Pfam" id="PF20681">
    <property type="entry name" value="DUF6818"/>
    <property type="match status" value="1"/>
</dbReference>
<dbReference type="EMBL" id="RCML01000925">
    <property type="protein sequence ID" value="KAG2967527.1"/>
    <property type="molecule type" value="Genomic_DNA"/>
</dbReference>
<evidence type="ECO:0000313" key="3">
    <source>
        <dbReference type="EMBL" id="KAG2894109.1"/>
    </source>
</evidence>
<evidence type="ECO:0000313" key="2">
    <source>
        <dbReference type="EMBL" id="KAG2861591.1"/>
    </source>
</evidence>
<organism evidence="2 5">
    <name type="scientific">Phytophthora cactorum</name>
    <dbReference type="NCBI Taxonomy" id="29920"/>
    <lineage>
        <taxon>Eukaryota</taxon>
        <taxon>Sar</taxon>
        <taxon>Stramenopiles</taxon>
        <taxon>Oomycota</taxon>
        <taxon>Peronosporomycetes</taxon>
        <taxon>Peronosporales</taxon>
        <taxon>Peronosporaceae</taxon>
        <taxon>Phytophthora</taxon>
    </lineage>
</organism>
<dbReference type="PANTHER" id="PTHR34409:SF1">
    <property type="entry name" value="MYB-LIKE DOMAIN-CONTAINING PROTEIN"/>
    <property type="match status" value="1"/>
</dbReference>
<comment type="caution">
    <text evidence="2">The sequence shown here is derived from an EMBL/GenBank/DDBJ whole genome shotgun (WGS) entry which is preliminary data.</text>
</comment>
<proteinExistence type="predicted"/>
<reference evidence="2" key="1">
    <citation type="submission" date="2018-10" db="EMBL/GenBank/DDBJ databases">
        <title>Effector identification in a new, highly contiguous assembly of the strawberry crown rot pathogen Phytophthora cactorum.</title>
        <authorList>
            <person name="Armitage A.D."/>
            <person name="Nellist C.F."/>
            <person name="Bates H."/>
            <person name="Vickerstaff R.J."/>
            <person name="Harrison R.J."/>
        </authorList>
    </citation>
    <scope>NUCLEOTIDE SEQUENCE</scope>
    <source>
        <strain evidence="2">15-7</strain>
        <strain evidence="3">4032</strain>
        <strain evidence="4">P415</strain>
    </source>
</reference>
<protein>
    <recommendedName>
        <fullName evidence="1">DUF6818 domain-containing protein</fullName>
    </recommendedName>
</protein>
<evidence type="ECO:0000313" key="4">
    <source>
        <dbReference type="EMBL" id="KAG2967527.1"/>
    </source>
</evidence>
<sequence length="75" mass="8591">MPKTKTKGTNFTTSEVIRLLNIVEEVLPFGSEQWQNVASRFNTNIPSGWTERDDESLKRKFQKLVRVPNPSGMPL</sequence>
<feature type="domain" description="DUF6818" evidence="1">
    <location>
        <begin position="28"/>
        <end position="73"/>
    </location>
</feature>
<accession>A0A8T0ZI88</accession>
<name>A0A8T0ZI88_9STRA</name>
<evidence type="ECO:0000313" key="5">
    <source>
        <dbReference type="Proteomes" id="UP000735874"/>
    </source>
</evidence>
<dbReference type="InterPro" id="IPR049203">
    <property type="entry name" value="DUF6818"/>
</dbReference>
<dbReference type="AlphaFoldDB" id="A0A8T0ZI88"/>